<sequence length="140" mass="16281">MRTLSPELGHLLDSARSGNETGFDDLLNDAKSKILNRDPRVRKEGLERLWDAWERLKTLEEGKDKEAQITNLLDKASSTQVFRQLLEEEARMLTRIGNAYQIRHHEQGKEEISDPRQIDYLFFRMLSMIVLLLRARSGSL</sequence>
<keyword evidence="2" id="KW-1185">Reference proteome</keyword>
<name>A0ABQ0C597_9PROT</name>
<reference evidence="1 2" key="1">
    <citation type="submission" date="2024-09" db="EMBL/GenBank/DDBJ databases">
        <title>Draft genome sequence of Candidatus Magnetaquicoccaceae bacterium FCR-1.</title>
        <authorList>
            <person name="Shimoshige H."/>
            <person name="Shimamura S."/>
            <person name="Taoka A."/>
            <person name="Kobayashi H."/>
            <person name="Maekawa T."/>
        </authorList>
    </citation>
    <scope>NUCLEOTIDE SEQUENCE [LARGE SCALE GENOMIC DNA]</scope>
    <source>
        <strain evidence="1 2">FCR-1</strain>
    </source>
</reference>
<gene>
    <name evidence="1" type="ORF">SIID45300_00338</name>
</gene>
<accession>A0ABQ0C597</accession>
<evidence type="ECO:0000313" key="2">
    <source>
        <dbReference type="Proteomes" id="UP001628193"/>
    </source>
</evidence>
<organism evidence="1 2">
    <name type="scientific">Candidatus Magnetaquiglobus chichijimensis</name>
    <dbReference type="NCBI Taxonomy" id="3141448"/>
    <lineage>
        <taxon>Bacteria</taxon>
        <taxon>Pseudomonadati</taxon>
        <taxon>Pseudomonadota</taxon>
        <taxon>Magnetococcia</taxon>
        <taxon>Magnetococcales</taxon>
        <taxon>Candidatus Magnetaquicoccaceae</taxon>
        <taxon>Candidatus Magnetaquiglobus</taxon>
    </lineage>
</organism>
<evidence type="ECO:0000313" key="1">
    <source>
        <dbReference type="EMBL" id="GAB0056039.1"/>
    </source>
</evidence>
<dbReference type="Proteomes" id="UP001628193">
    <property type="component" value="Unassembled WGS sequence"/>
</dbReference>
<dbReference type="EMBL" id="BAAFGK010000001">
    <property type="protein sequence ID" value="GAB0056039.1"/>
    <property type="molecule type" value="Genomic_DNA"/>
</dbReference>
<protein>
    <submittedName>
        <fullName evidence="1">Uncharacterized protein</fullName>
    </submittedName>
</protein>
<proteinExistence type="predicted"/>
<comment type="caution">
    <text evidence="1">The sequence shown here is derived from an EMBL/GenBank/DDBJ whole genome shotgun (WGS) entry which is preliminary data.</text>
</comment>